<dbReference type="GO" id="GO:0006310">
    <property type="term" value="P:DNA recombination"/>
    <property type="evidence" value="ECO:0007669"/>
    <property type="project" value="InterPro"/>
</dbReference>
<keyword evidence="3" id="KW-0238">DNA-binding</keyword>
<evidence type="ECO:0000256" key="1">
    <source>
        <dbReference type="ARBA" id="ARBA00022741"/>
    </source>
</evidence>
<dbReference type="GO" id="GO:0016787">
    <property type="term" value="F:hydrolase activity"/>
    <property type="evidence" value="ECO:0007669"/>
    <property type="project" value="UniProtKB-KW"/>
</dbReference>
<reference evidence="5" key="1">
    <citation type="submission" date="2020-10" db="EMBL/GenBank/DDBJ databases">
        <authorList>
            <person name="Gilroy R."/>
        </authorList>
    </citation>
    <scope>NUCLEOTIDE SEQUENCE</scope>
    <source>
        <strain evidence="5">13361</strain>
    </source>
</reference>
<keyword evidence="3 5" id="KW-0347">Helicase</keyword>
<dbReference type="AlphaFoldDB" id="A0A9D1CLM4"/>
<proteinExistence type="inferred from homology"/>
<dbReference type="PANTHER" id="PTHR43788">
    <property type="entry name" value="DNA2/NAM7 HELICASE FAMILY MEMBER"/>
    <property type="match status" value="1"/>
</dbReference>
<dbReference type="CDD" id="cd18809">
    <property type="entry name" value="SF1_C_RecD"/>
    <property type="match status" value="1"/>
</dbReference>
<sequence>MTEPEILEGAIGAVVYQNYENGYSVLRLQCSTGQTVTVVGTIPLPIVGEQLVVTGRWSEHSNYGRQFEAEFLERLMPQSATDILRYLSSRAVKGIGPVLAGRIVNRFQENTLHIMEKEPDKLAEVPGISPAKAKAIGESFRLQVGMRQLLEFFALHHLPSELAVKVYKLYGENAVSLLYDDPYLLMDEGLDAPFGAVDHFAVSLGMAADDPRRAEAGLLFELRYNLSAGHSFLPRDKLIAATAQLLTIDTSVAQEAAERLLEAQRLEADTLAGISVLYLPELYEAECFCTRKLLELSQKAFPAPSHLKAKLRQAEAEGGLTYSSQQLQALTDAATSGLLIITGGPGTGKTTVVNGILSLYQQMGLKCLLAAPTGRASKRLTEVTGQEASTIHRLLEATIDPHTGDMFFFRDGSNPLKAQVVIVDEMSMVDISLFHALLEAIPQNCRLILVGDPDQLPPVGPGFPFRDMLRSGCIPAVRLTEIFRQAQESLIVMNAHRVNQGNLPELRDTTRDFFFLPAKSPEQVAATIVGLCTTRLPQRMHIPAEQIQVLSPTKKGPAGTAALNVQLQQQLNPPAPGKKEKAYGQTVFREGDRVMQVRNNYDLLWTKTDGSAVGTGIFNGDVGIIRSIDLQQEVMTVVFDDREAEYDFTLLNELELAYAITVHKSQGSEYRAVVLSAWNGSAYLLNRRVLYTAITRARELLIIVGQGQTIAAMVQNANVGKRYTGLKLRLEEAGHG</sequence>
<keyword evidence="3" id="KW-0378">Hydrolase</keyword>
<dbReference type="PANTHER" id="PTHR43788:SF6">
    <property type="entry name" value="DNA HELICASE B"/>
    <property type="match status" value="1"/>
</dbReference>
<comment type="function">
    <text evidence="3">DNA-dependent ATPase and ATP-dependent 5'-3' DNA helicase. Has no activity on blunt DNA or DNA with 3'-overhangs, requires at least 10 bases of 5'-ssDNA for helicase activity.</text>
</comment>
<dbReference type="Pfam" id="PF13245">
    <property type="entry name" value="AAA_19"/>
    <property type="match status" value="1"/>
</dbReference>
<comment type="similarity">
    <text evidence="3">Belongs to the RecD family. RecD2 subfamily.</text>
</comment>
<dbReference type="CDD" id="cd17933">
    <property type="entry name" value="DEXSc_RecD-like"/>
    <property type="match status" value="1"/>
</dbReference>
<comment type="caution">
    <text evidence="5">The sequence shown here is derived from an EMBL/GenBank/DDBJ whole genome shotgun (WGS) entry which is preliminary data.</text>
</comment>
<dbReference type="Gene3D" id="3.40.50.300">
    <property type="entry name" value="P-loop containing nucleotide triphosphate hydrolases"/>
    <property type="match status" value="2"/>
</dbReference>
<dbReference type="InterPro" id="IPR027785">
    <property type="entry name" value="UvrD-like_helicase_C"/>
</dbReference>
<dbReference type="GO" id="GO:0003677">
    <property type="term" value="F:DNA binding"/>
    <property type="evidence" value="ECO:0007669"/>
    <property type="project" value="UniProtKB-UniRule"/>
</dbReference>
<dbReference type="InterPro" id="IPR029493">
    <property type="entry name" value="RecD2-like_HHH"/>
</dbReference>
<dbReference type="SUPFAM" id="SSF52540">
    <property type="entry name" value="P-loop containing nucleoside triphosphate hydrolases"/>
    <property type="match status" value="2"/>
</dbReference>
<dbReference type="Pfam" id="PF14520">
    <property type="entry name" value="HHH_5"/>
    <property type="match status" value="1"/>
</dbReference>
<dbReference type="EMBL" id="DVFK01000043">
    <property type="protein sequence ID" value="HIQ67475.1"/>
    <property type="molecule type" value="Genomic_DNA"/>
</dbReference>
<dbReference type="InterPro" id="IPR041451">
    <property type="entry name" value="RecD2_SH13"/>
</dbReference>
<dbReference type="Gene3D" id="1.10.10.2220">
    <property type="match status" value="1"/>
</dbReference>
<dbReference type="Gene3D" id="1.10.150.20">
    <property type="entry name" value="5' to 3' exonuclease, C-terminal subdomain"/>
    <property type="match status" value="1"/>
</dbReference>
<keyword evidence="1 3" id="KW-0547">Nucleotide-binding</keyword>
<dbReference type="SUPFAM" id="SSF47781">
    <property type="entry name" value="RuvA domain 2-like"/>
    <property type="match status" value="1"/>
</dbReference>
<dbReference type="InterPro" id="IPR055446">
    <property type="entry name" value="RecD2_N_OB"/>
</dbReference>
<gene>
    <name evidence="3" type="primary">recD2</name>
    <name evidence="5" type="ORF">IAB74_03070</name>
</gene>
<keyword evidence="3" id="KW-0413">Isomerase</keyword>
<evidence type="ECO:0000259" key="4">
    <source>
        <dbReference type="SMART" id="SM00382"/>
    </source>
</evidence>
<evidence type="ECO:0000256" key="3">
    <source>
        <dbReference type="HAMAP-Rule" id="MF_01488"/>
    </source>
</evidence>
<keyword evidence="2 3" id="KW-0067">ATP-binding</keyword>
<evidence type="ECO:0000313" key="5">
    <source>
        <dbReference type="EMBL" id="HIQ67475.1"/>
    </source>
</evidence>
<dbReference type="Pfam" id="PF13538">
    <property type="entry name" value="UvrD_C_2"/>
    <property type="match status" value="1"/>
</dbReference>
<dbReference type="Proteomes" id="UP000886796">
    <property type="component" value="Unassembled WGS sequence"/>
</dbReference>
<dbReference type="InterPro" id="IPR010994">
    <property type="entry name" value="RuvA_2-like"/>
</dbReference>
<dbReference type="EC" id="5.6.2.3" evidence="3"/>
<evidence type="ECO:0000256" key="2">
    <source>
        <dbReference type="ARBA" id="ARBA00022840"/>
    </source>
</evidence>
<dbReference type="GO" id="GO:0005524">
    <property type="term" value="F:ATP binding"/>
    <property type="evidence" value="ECO:0007669"/>
    <property type="project" value="UniProtKB-UniRule"/>
</dbReference>
<comment type="catalytic activity">
    <reaction evidence="3">
        <text>ATP + H2O = ADP + phosphate + H(+)</text>
        <dbReference type="Rhea" id="RHEA:13065"/>
        <dbReference type="ChEBI" id="CHEBI:15377"/>
        <dbReference type="ChEBI" id="CHEBI:15378"/>
        <dbReference type="ChEBI" id="CHEBI:30616"/>
        <dbReference type="ChEBI" id="CHEBI:43474"/>
        <dbReference type="ChEBI" id="CHEBI:456216"/>
        <dbReference type="EC" id="5.6.2.3"/>
    </reaction>
</comment>
<dbReference type="InterPro" id="IPR050534">
    <property type="entry name" value="Coronavir_polyprotein_1ab"/>
</dbReference>
<feature type="domain" description="AAA+ ATPase" evidence="4">
    <location>
        <begin position="335"/>
        <end position="480"/>
    </location>
</feature>
<feature type="binding site" evidence="3">
    <location>
        <begin position="346"/>
        <end position="350"/>
    </location>
    <ligand>
        <name>ATP</name>
        <dbReference type="ChEBI" id="CHEBI:30616"/>
    </ligand>
</feature>
<organism evidence="5 6">
    <name type="scientific">Candidatus Faecousia excrementigallinarum</name>
    <dbReference type="NCBI Taxonomy" id="2840806"/>
    <lineage>
        <taxon>Bacteria</taxon>
        <taxon>Bacillati</taxon>
        <taxon>Bacillota</taxon>
        <taxon>Clostridia</taxon>
        <taxon>Eubacteriales</taxon>
        <taxon>Oscillospiraceae</taxon>
        <taxon>Faecousia</taxon>
    </lineage>
</organism>
<reference evidence="5" key="2">
    <citation type="journal article" date="2021" name="PeerJ">
        <title>Extensive microbial diversity within the chicken gut microbiome revealed by metagenomics and culture.</title>
        <authorList>
            <person name="Gilroy R."/>
            <person name="Ravi A."/>
            <person name="Getino M."/>
            <person name="Pursley I."/>
            <person name="Horton D.L."/>
            <person name="Alikhan N.F."/>
            <person name="Baker D."/>
            <person name="Gharbi K."/>
            <person name="Hall N."/>
            <person name="Watson M."/>
            <person name="Adriaenssens E.M."/>
            <person name="Foster-Nyarko E."/>
            <person name="Jarju S."/>
            <person name="Secka A."/>
            <person name="Antonio M."/>
            <person name="Oren A."/>
            <person name="Chaudhuri R.R."/>
            <person name="La Ragione R."/>
            <person name="Hildebrand F."/>
            <person name="Pallen M.J."/>
        </authorList>
    </citation>
    <scope>NUCLEOTIDE SEQUENCE</scope>
    <source>
        <strain evidence="5">13361</strain>
    </source>
</reference>
<dbReference type="InterPro" id="IPR003593">
    <property type="entry name" value="AAA+_ATPase"/>
</dbReference>
<protein>
    <recommendedName>
        <fullName evidence="3">ATP-dependent RecD2 DNA helicase</fullName>
        <ecNumber evidence="3">5.6.2.3</ecNumber>
    </recommendedName>
    <alternativeName>
        <fullName evidence="3">DNA 5'-3' helicase subunit RecD2</fullName>
    </alternativeName>
</protein>
<dbReference type="InterPro" id="IPR027417">
    <property type="entry name" value="P-loop_NTPase"/>
</dbReference>
<accession>A0A9D1CLM4</accession>
<dbReference type="Gene3D" id="2.30.30.940">
    <property type="match status" value="1"/>
</dbReference>
<dbReference type="Pfam" id="PF14490">
    <property type="entry name" value="HHH_RecD2"/>
    <property type="match status" value="1"/>
</dbReference>
<evidence type="ECO:0000313" key="6">
    <source>
        <dbReference type="Proteomes" id="UP000886796"/>
    </source>
</evidence>
<dbReference type="InterPro" id="IPR006345">
    <property type="entry name" value="RecD2"/>
</dbReference>
<dbReference type="Pfam" id="PF23139">
    <property type="entry name" value="OB_YrrC"/>
    <property type="match status" value="1"/>
</dbReference>
<dbReference type="GO" id="GO:0043139">
    <property type="term" value="F:5'-3' DNA helicase activity"/>
    <property type="evidence" value="ECO:0007669"/>
    <property type="project" value="UniProtKB-UniRule"/>
</dbReference>
<dbReference type="NCBIfam" id="TIGR01448">
    <property type="entry name" value="recD_rel"/>
    <property type="match status" value="1"/>
</dbReference>
<dbReference type="GO" id="GO:0017116">
    <property type="term" value="F:single-stranded DNA helicase activity"/>
    <property type="evidence" value="ECO:0007669"/>
    <property type="project" value="TreeGrafter"/>
</dbReference>
<dbReference type="SMART" id="SM00382">
    <property type="entry name" value="AAA"/>
    <property type="match status" value="1"/>
</dbReference>
<dbReference type="Pfam" id="PF18335">
    <property type="entry name" value="SH3_13"/>
    <property type="match status" value="1"/>
</dbReference>
<dbReference type="HAMAP" id="MF_01488">
    <property type="entry name" value="RecD2"/>
    <property type="match status" value="1"/>
</dbReference>
<dbReference type="GO" id="GO:0009338">
    <property type="term" value="C:exodeoxyribonuclease V complex"/>
    <property type="evidence" value="ECO:0007669"/>
    <property type="project" value="TreeGrafter"/>
</dbReference>
<name>A0A9D1CLM4_9FIRM</name>